<name>A0A9J7BJG1_9BACT</name>
<dbReference type="Proteomes" id="UP001059380">
    <property type="component" value="Chromosome"/>
</dbReference>
<gene>
    <name evidence="2" type="ORF">MOP44_21035</name>
</gene>
<keyword evidence="1" id="KW-1133">Transmembrane helix</keyword>
<accession>A0A9J7BJG1</accession>
<dbReference type="EMBL" id="CP093313">
    <property type="protein sequence ID" value="UWZ83044.1"/>
    <property type="molecule type" value="Genomic_DNA"/>
</dbReference>
<evidence type="ECO:0000313" key="3">
    <source>
        <dbReference type="Proteomes" id="UP001059380"/>
    </source>
</evidence>
<proteinExistence type="predicted"/>
<keyword evidence="1" id="KW-0472">Membrane</keyword>
<dbReference type="AlphaFoldDB" id="A0A9J7BJG1"/>
<dbReference type="RefSeq" id="WP_260792377.1">
    <property type="nucleotide sequence ID" value="NZ_CP093313.1"/>
</dbReference>
<evidence type="ECO:0000256" key="1">
    <source>
        <dbReference type="SAM" id="Phobius"/>
    </source>
</evidence>
<organism evidence="2 3">
    <name type="scientific">Occallatibacter riparius</name>
    <dbReference type="NCBI Taxonomy" id="1002689"/>
    <lineage>
        <taxon>Bacteria</taxon>
        <taxon>Pseudomonadati</taxon>
        <taxon>Acidobacteriota</taxon>
        <taxon>Terriglobia</taxon>
        <taxon>Terriglobales</taxon>
        <taxon>Acidobacteriaceae</taxon>
        <taxon>Occallatibacter</taxon>
    </lineage>
</organism>
<feature type="transmembrane region" description="Helical" evidence="1">
    <location>
        <begin position="12"/>
        <end position="33"/>
    </location>
</feature>
<evidence type="ECO:0000313" key="2">
    <source>
        <dbReference type="EMBL" id="UWZ83044.1"/>
    </source>
</evidence>
<reference evidence="2" key="1">
    <citation type="submission" date="2021-04" db="EMBL/GenBank/DDBJ databases">
        <title>Phylogenetic analysis of Acidobacteriaceae.</title>
        <authorList>
            <person name="Qiu L."/>
            <person name="Zhang Q."/>
        </authorList>
    </citation>
    <scope>NUCLEOTIDE SEQUENCE</scope>
    <source>
        <strain evidence="2">DSM 25168</strain>
    </source>
</reference>
<dbReference type="KEGG" id="orp:MOP44_21035"/>
<keyword evidence="3" id="KW-1185">Reference proteome</keyword>
<protein>
    <submittedName>
        <fullName evidence="2">Uncharacterized protein</fullName>
    </submittedName>
</protein>
<sequence>MKTGAEDKKKVMILAGLLVIIIPAAIWELYGYFATPAPRPLPAQIATTPRAGATNAPARVAISSSAISAPEAQKVSSNNIDPTLHLAKLAQSEDVEYAGTGRNIFSAESAPVHIDQPVAPARPNDNNVAVNTPPPPPQAPSIDLKYFGYSQSRDKSNIRAFLVHGDDIFMARSGEIVDHRYKIGSISPGSIQVTDLSYNNTQSLPLMQ</sequence>
<keyword evidence="1" id="KW-0812">Transmembrane</keyword>